<dbReference type="PROSITE" id="PS51186">
    <property type="entry name" value="GNAT"/>
    <property type="match status" value="1"/>
</dbReference>
<evidence type="ECO:0000313" key="2">
    <source>
        <dbReference type="EMBL" id="MBF9000532.1"/>
    </source>
</evidence>
<dbReference type="InterPro" id="IPR016181">
    <property type="entry name" value="Acyl_CoA_acyltransferase"/>
</dbReference>
<dbReference type="InterPro" id="IPR000182">
    <property type="entry name" value="GNAT_dom"/>
</dbReference>
<dbReference type="PANTHER" id="PTHR43441:SF3">
    <property type="entry name" value="ACETYLTRANSFERASE"/>
    <property type="match status" value="1"/>
</dbReference>
<evidence type="ECO:0000313" key="3">
    <source>
        <dbReference type="Proteomes" id="UP000597206"/>
    </source>
</evidence>
<dbReference type="CDD" id="cd04301">
    <property type="entry name" value="NAT_SF"/>
    <property type="match status" value="1"/>
</dbReference>
<comment type="caution">
    <text evidence="2">The sequence shown here is derived from an EMBL/GenBank/DDBJ whole genome shotgun (WGS) entry which is preliminary data.</text>
</comment>
<dbReference type="PANTHER" id="PTHR43441">
    <property type="entry name" value="RIBOSOMAL-PROTEIN-SERINE ACETYLTRANSFERASE"/>
    <property type="match status" value="1"/>
</dbReference>
<dbReference type="RefSeq" id="WP_196123175.1">
    <property type="nucleotide sequence ID" value="NZ_JADPMR010000001.1"/>
</dbReference>
<sequence length="187" mass="21376">MENDRIQLTPPSIHELDAMYEVIDRNRQSLQRFLPWVTPSFAKQDLLNNTEQARQDYDQFSGEFWFNILAKSTGKYLGAIGFIIRDKNVPYFEIGYWLDPDCEGKGIISEAIALVESFAFETHGAKRVEIKMAATNRKSTAVAERCGYLFEARLMNARVLPSGVVDDTLLCQNEFITLFYACKNLLS</sequence>
<evidence type="ECO:0000259" key="1">
    <source>
        <dbReference type="PROSITE" id="PS51186"/>
    </source>
</evidence>
<name>A0ABS0GDP4_9VIBR</name>
<proteinExistence type="predicted"/>
<dbReference type="EMBL" id="JADPMR010000001">
    <property type="protein sequence ID" value="MBF9000532.1"/>
    <property type="molecule type" value="Genomic_DNA"/>
</dbReference>
<organism evidence="2 3">
    <name type="scientific">Vibrio nitrifigilis</name>
    <dbReference type="NCBI Taxonomy" id="2789781"/>
    <lineage>
        <taxon>Bacteria</taxon>
        <taxon>Pseudomonadati</taxon>
        <taxon>Pseudomonadota</taxon>
        <taxon>Gammaproteobacteria</taxon>
        <taxon>Vibrionales</taxon>
        <taxon>Vibrionaceae</taxon>
        <taxon>Vibrio</taxon>
    </lineage>
</organism>
<reference evidence="2 3" key="1">
    <citation type="submission" date="2020-11" db="EMBL/GenBank/DDBJ databases">
        <title>Vibrio nitrifigilis sp. nov., a marine nitrogen-fixing bacterium isolated from the lagoon sediment of an islet inside an atoll.</title>
        <authorList>
            <person name="Wang L.-T."/>
            <person name="Shieh W.Y."/>
        </authorList>
    </citation>
    <scope>NUCLEOTIDE SEQUENCE [LARGE SCALE GENOMIC DNA]</scope>
    <source>
        <strain evidence="2 3">NFV-1</strain>
    </source>
</reference>
<dbReference type="SUPFAM" id="SSF55729">
    <property type="entry name" value="Acyl-CoA N-acyltransferases (Nat)"/>
    <property type="match status" value="1"/>
</dbReference>
<dbReference type="InterPro" id="IPR051908">
    <property type="entry name" value="Ribosomal_N-acetyltransferase"/>
</dbReference>
<protein>
    <submittedName>
        <fullName evidence="2">GNAT family N-acetyltransferase</fullName>
    </submittedName>
</protein>
<dbReference type="Gene3D" id="3.40.630.30">
    <property type="match status" value="1"/>
</dbReference>
<accession>A0ABS0GDP4</accession>
<keyword evidence="3" id="KW-1185">Reference proteome</keyword>
<feature type="domain" description="N-acetyltransferase" evidence="1">
    <location>
        <begin position="20"/>
        <end position="171"/>
    </location>
</feature>
<gene>
    <name evidence="2" type="ORF">I1A42_08155</name>
</gene>
<dbReference type="Pfam" id="PF13302">
    <property type="entry name" value="Acetyltransf_3"/>
    <property type="match status" value="1"/>
</dbReference>
<dbReference type="Proteomes" id="UP000597206">
    <property type="component" value="Unassembled WGS sequence"/>
</dbReference>